<dbReference type="AlphaFoldDB" id="H3AJ92"/>
<proteinExistence type="inferred from homology"/>
<dbReference type="GO" id="GO:0005634">
    <property type="term" value="C:nucleus"/>
    <property type="evidence" value="ECO:0007669"/>
    <property type="project" value="UniProtKB-SubCell"/>
</dbReference>
<evidence type="ECO:0000313" key="11">
    <source>
        <dbReference type="Proteomes" id="UP000008672"/>
    </source>
</evidence>
<dbReference type="GeneTree" id="ENSGT00940000164121"/>
<feature type="region of interest" description="Disordered" evidence="8">
    <location>
        <begin position="61"/>
        <end position="97"/>
    </location>
</feature>
<evidence type="ECO:0000256" key="5">
    <source>
        <dbReference type="ARBA" id="ARBA00023242"/>
    </source>
</evidence>
<evidence type="ECO:0000256" key="3">
    <source>
        <dbReference type="ARBA" id="ARBA00022679"/>
    </source>
</evidence>
<feature type="domain" description="PARP catalytic" evidence="9">
    <location>
        <begin position="113"/>
        <end position="308"/>
    </location>
</feature>
<dbReference type="PANTHER" id="PTHR14453">
    <property type="entry name" value="PARP/ZINC FINGER CCCH TYPE DOMAIN CONTAINING PROTEIN"/>
    <property type="match status" value="1"/>
</dbReference>
<dbReference type="Proteomes" id="UP000008672">
    <property type="component" value="Unassembled WGS sequence"/>
</dbReference>
<dbReference type="PANTHER" id="PTHR14453:SF107">
    <property type="entry name" value="POLY [ADP-RIBOSE] POLYMERASE"/>
    <property type="match status" value="1"/>
</dbReference>
<keyword evidence="11" id="KW-1185">Reference proteome</keyword>
<dbReference type="HOGENOM" id="CLU_904731_0_0_1"/>
<sequence length="308" mass="35157">ISRSVEADTVQMEGFAQHVQVVCMTIQSLLKSSREDEIEEKLNLVVSLRRQLEEKDRILESTKRESEEKDRLLESARKETEEKNKLLESTRKETEEKNKLLESTRKEINRCFFPLPATWDDFSPQVNMVEVPVGSKEFNNVQRNFTRSNSRHTIQKIERVQNTFLHYAYEVRKKALEKKNGPGEAKERTVFHGTSVESCKAICQNGFDRSYAGKHGTVLGHGVYFATDPSLSASYCRQNVSRSMMMLQARILAGRWTAGAPGMKTLPPRSLGNPSDLYDSLVDIVSNPSVYVILHDAQAYPEYLITFT</sequence>
<dbReference type="OMA" id="QDINDRN"/>
<protein>
    <recommendedName>
        <fullName evidence="7">Poly [ADP-ribose] polymerase</fullName>
        <shortName evidence="7">PARP</shortName>
        <ecNumber evidence="7">2.4.2.-</ecNumber>
    </recommendedName>
</protein>
<organism evidence="10 11">
    <name type="scientific">Latimeria chalumnae</name>
    <name type="common">Coelacanth</name>
    <dbReference type="NCBI Taxonomy" id="7897"/>
    <lineage>
        <taxon>Eukaryota</taxon>
        <taxon>Metazoa</taxon>
        <taxon>Chordata</taxon>
        <taxon>Craniata</taxon>
        <taxon>Vertebrata</taxon>
        <taxon>Euteleostomi</taxon>
        <taxon>Coelacanthiformes</taxon>
        <taxon>Coelacanthidae</taxon>
        <taxon>Latimeria</taxon>
    </lineage>
</organism>
<evidence type="ECO:0000256" key="1">
    <source>
        <dbReference type="ARBA" id="ARBA00004123"/>
    </source>
</evidence>
<keyword evidence="4 7" id="KW-0520">NAD</keyword>
<dbReference type="Ensembl" id="ENSLACT00000009788.1">
    <property type="protein sequence ID" value="ENSLACP00000009713.1"/>
    <property type="gene ID" value="ENSLACG00000008565.1"/>
</dbReference>
<keyword evidence="2 7" id="KW-0328">Glycosyltransferase</keyword>
<dbReference type="PROSITE" id="PS51059">
    <property type="entry name" value="PARP_CATALYTIC"/>
    <property type="match status" value="1"/>
</dbReference>
<dbReference type="GO" id="GO:0003714">
    <property type="term" value="F:transcription corepressor activity"/>
    <property type="evidence" value="ECO:0007669"/>
    <property type="project" value="TreeGrafter"/>
</dbReference>
<dbReference type="Gene3D" id="3.90.228.10">
    <property type="match status" value="1"/>
</dbReference>
<evidence type="ECO:0000256" key="4">
    <source>
        <dbReference type="ARBA" id="ARBA00023027"/>
    </source>
</evidence>
<dbReference type="CDD" id="cd01439">
    <property type="entry name" value="TCCD_inducible_PARP_like"/>
    <property type="match status" value="1"/>
</dbReference>
<dbReference type="GO" id="GO:0070212">
    <property type="term" value="P:protein poly-ADP-ribosylation"/>
    <property type="evidence" value="ECO:0007669"/>
    <property type="project" value="TreeGrafter"/>
</dbReference>
<accession>H3AJ92</accession>
<keyword evidence="5" id="KW-0539">Nucleus</keyword>
<dbReference type="InterPro" id="IPR012317">
    <property type="entry name" value="Poly(ADP-ribose)pol_cat_dom"/>
</dbReference>
<evidence type="ECO:0000313" key="10">
    <source>
        <dbReference type="Ensembl" id="ENSLACP00000009713.1"/>
    </source>
</evidence>
<reference evidence="11" key="1">
    <citation type="submission" date="2011-08" db="EMBL/GenBank/DDBJ databases">
        <title>The draft genome of Latimeria chalumnae.</title>
        <authorList>
            <person name="Di Palma F."/>
            <person name="Alfoldi J."/>
            <person name="Johnson J."/>
            <person name="Berlin A."/>
            <person name="Gnerre S."/>
            <person name="Jaffe D."/>
            <person name="MacCallum I."/>
            <person name="Young S."/>
            <person name="Walker B.J."/>
            <person name="Lander E."/>
            <person name="Lindblad-Toh K."/>
        </authorList>
    </citation>
    <scope>NUCLEOTIDE SEQUENCE [LARGE SCALE GENOMIC DNA]</scope>
    <source>
        <strain evidence="11">Wild caught</strain>
    </source>
</reference>
<dbReference type="GO" id="GO:0005737">
    <property type="term" value="C:cytoplasm"/>
    <property type="evidence" value="ECO:0007669"/>
    <property type="project" value="TreeGrafter"/>
</dbReference>
<dbReference type="EC" id="2.4.2.-" evidence="7"/>
<dbReference type="GO" id="GO:1990404">
    <property type="term" value="F:NAD+-protein mono-ADP-ribosyltransferase activity"/>
    <property type="evidence" value="ECO:0007669"/>
    <property type="project" value="TreeGrafter"/>
</dbReference>
<dbReference type="GO" id="GO:0010629">
    <property type="term" value="P:negative regulation of gene expression"/>
    <property type="evidence" value="ECO:0007669"/>
    <property type="project" value="TreeGrafter"/>
</dbReference>
<dbReference type="Pfam" id="PF00644">
    <property type="entry name" value="PARP"/>
    <property type="match status" value="1"/>
</dbReference>
<evidence type="ECO:0000256" key="6">
    <source>
        <dbReference type="ARBA" id="ARBA00024347"/>
    </source>
</evidence>
<comment type="similarity">
    <text evidence="6">Belongs to the ARTD/PARP family.</text>
</comment>
<dbReference type="InterPro" id="IPR052056">
    <property type="entry name" value="Mono-ARTD/PARP"/>
</dbReference>
<evidence type="ECO:0000259" key="9">
    <source>
        <dbReference type="PROSITE" id="PS51059"/>
    </source>
</evidence>
<name>H3AJ92_LATCH</name>
<dbReference type="SUPFAM" id="SSF56399">
    <property type="entry name" value="ADP-ribosylation"/>
    <property type="match status" value="1"/>
</dbReference>
<evidence type="ECO:0000256" key="7">
    <source>
        <dbReference type="RuleBase" id="RU362114"/>
    </source>
</evidence>
<comment type="subcellular location">
    <subcellularLocation>
        <location evidence="1">Nucleus</location>
    </subcellularLocation>
</comment>
<dbReference type="eggNOG" id="ENOG502S1F8">
    <property type="taxonomic scope" value="Eukaryota"/>
</dbReference>
<dbReference type="InParanoid" id="H3AJ92"/>
<dbReference type="EMBL" id="AFYH01183977">
    <property type="status" value="NOT_ANNOTATED_CDS"/>
    <property type="molecule type" value="Genomic_DNA"/>
</dbReference>
<keyword evidence="3 7" id="KW-0808">Transferase</keyword>
<evidence type="ECO:0000256" key="8">
    <source>
        <dbReference type="SAM" id="MobiDB-lite"/>
    </source>
</evidence>
<reference evidence="10" key="2">
    <citation type="submission" date="2025-08" db="UniProtKB">
        <authorList>
            <consortium name="Ensembl"/>
        </authorList>
    </citation>
    <scope>IDENTIFICATION</scope>
</reference>
<reference evidence="10" key="3">
    <citation type="submission" date="2025-09" db="UniProtKB">
        <authorList>
            <consortium name="Ensembl"/>
        </authorList>
    </citation>
    <scope>IDENTIFICATION</scope>
</reference>
<evidence type="ECO:0000256" key="2">
    <source>
        <dbReference type="ARBA" id="ARBA00022676"/>
    </source>
</evidence>
<dbReference type="GO" id="GO:0003950">
    <property type="term" value="F:NAD+ poly-ADP-ribosyltransferase activity"/>
    <property type="evidence" value="ECO:0007669"/>
    <property type="project" value="UniProtKB-UniRule"/>
</dbReference>
<dbReference type="STRING" id="7897.ENSLACP00000009713"/>